<evidence type="ECO:0000256" key="2">
    <source>
        <dbReference type="ARBA" id="ARBA00022722"/>
    </source>
</evidence>
<evidence type="ECO:0000313" key="9">
    <source>
        <dbReference type="Proteomes" id="UP001442841"/>
    </source>
</evidence>
<comment type="cofactor">
    <cofactor evidence="6">
        <name>Mg(2+)</name>
        <dbReference type="ChEBI" id="CHEBI:18420"/>
    </cofactor>
</comment>
<accession>A0ABZ3FTJ8</accession>
<keyword evidence="2 6" id="KW-0540">Nuclease</keyword>
<dbReference type="SUPFAM" id="SSF88723">
    <property type="entry name" value="PIN domain-like"/>
    <property type="match status" value="1"/>
</dbReference>
<keyword evidence="5 6" id="KW-0460">Magnesium</keyword>
<protein>
    <recommendedName>
        <fullName evidence="6">Ribonuclease VapC</fullName>
        <shortName evidence="6">RNase VapC</shortName>
        <ecNumber evidence="6">3.1.-.-</ecNumber>
    </recommendedName>
    <alternativeName>
        <fullName evidence="6">Toxin VapC</fullName>
    </alternativeName>
</protein>
<feature type="binding site" evidence="6">
    <location>
        <position position="4"/>
    </location>
    <ligand>
        <name>Mg(2+)</name>
        <dbReference type="ChEBI" id="CHEBI:18420"/>
    </ligand>
</feature>
<dbReference type="Pfam" id="PF01850">
    <property type="entry name" value="PIN"/>
    <property type="match status" value="1"/>
</dbReference>
<proteinExistence type="inferred from homology"/>
<keyword evidence="4 6" id="KW-0378">Hydrolase</keyword>
<dbReference type="InterPro" id="IPR029060">
    <property type="entry name" value="PIN-like_dom_sf"/>
</dbReference>
<feature type="domain" description="PIN" evidence="7">
    <location>
        <begin position="1"/>
        <end position="124"/>
    </location>
</feature>
<keyword evidence="9" id="KW-1185">Reference proteome</keyword>
<name>A0ABZ3FTJ8_9ACTN</name>
<dbReference type="EC" id="3.1.-.-" evidence="6"/>
<evidence type="ECO:0000256" key="1">
    <source>
        <dbReference type="ARBA" id="ARBA00022649"/>
    </source>
</evidence>
<dbReference type="RefSeq" id="WP_425310876.1">
    <property type="nucleotide sequence ID" value="NZ_CP154795.1"/>
</dbReference>
<dbReference type="InterPro" id="IPR002716">
    <property type="entry name" value="PIN_dom"/>
</dbReference>
<keyword evidence="1 6" id="KW-1277">Toxin-antitoxin system</keyword>
<comment type="similarity">
    <text evidence="6">Belongs to the PINc/VapC protein family.</text>
</comment>
<dbReference type="CDD" id="cd09874">
    <property type="entry name" value="PIN_MT3492-like"/>
    <property type="match status" value="1"/>
</dbReference>
<evidence type="ECO:0000256" key="6">
    <source>
        <dbReference type="HAMAP-Rule" id="MF_00265"/>
    </source>
</evidence>
<keyword evidence="3 6" id="KW-0479">Metal-binding</keyword>
<evidence type="ECO:0000256" key="4">
    <source>
        <dbReference type="ARBA" id="ARBA00022801"/>
    </source>
</evidence>
<feature type="binding site" evidence="6">
    <location>
        <position position="99"/>
    </location>
    <ligand>
        <name>Mg(2+)</name>
        <dbReference type="ChEBI" id="CHEBI:18420"/>
    </ligand>
</feature>
<evidence type="ECO:0000256" key="5">
    <source>
        <dbReference type="ARBA" id="ARBA00022842"/>
    </source>
</evidence>
<dbReference type="InterPro" id="IPR022907">
    <property type="entry name" value="VapC_family"/>
</dbReference>
<sequence length="141" mass="15039">MYFDTSAIVPLLVQEPTTETCRRAWTDADRVLTSRIAFVEVAAALAMAERQQRLDATGHDKALSDFKSLWGSFDVVEISASLARSAAGMARDLALRGYDAVHCAAAAGLATTEGFVAAANDARLNAAWHELGVAILTGDRL</sequence>
<dbReference type="Proteomes" id="UP001442841">
    <property type="component" value="Chromosome"/>
</dbReference>
<dbReference type="Gene3D" id="3.40.50.1010">
    <property type="entry name" value="5'-nuclease"/>
    <property type="match status" value="1"/>
</dbReference>
<reference evidence="8 9" key="1">
    <citation type="submission" date="2024-04" db="EMBL/GenBank/DDBJ databases">
        <title>Isolation of an actinomycete strain from pig manure.</title>
        <authorList>
            <person name="Gong T."/>
            <person name="Yu Z."/>
            <person name="An M."/>
            <person name="Wei C."/>
            <person name="Yang W."/>
            <person name="Liu L."/>
        </authorList>
    </citation>
    <scope>NUCLEOTIDE SEQUENCE [LARGE SCALE GENOMIC DNA]</scope>
    <source>
        <strain evidence="8 9">ZF39</strain>
    </source>
</reference>
<gene>
    <name evidence="6" type="primary">vapC</name>
    <name evidence="8" type="ORF">AADG42_10515</name>
</gene>
<keyword evidence="6" id="KW-0800">Toxin</keyword>
<dbReference type="EMBL" id="CP154795">
    <property type="protein sequence ID" value="XAN09436.1"/>
    <property type="molecule type" value="Genomic_DNA"/>
</dbReference>
<evidence type="ECO:0000313" key="8">
    <source>
        <dbReference type="EMBL" id="XAN09436.1"/>
    </source>
</evidence>
<dbReference type="HAMAP" id="MF_00265">
    <property type="entry name" value="VapC_Nob1"/>
    <property type="match status" value="1"/>
</dbReference>
<evidence type="ECO:0000256" key="3">
    <source>
        <dbReference type="ARBA" id="ARBA00022723"/>
    </source>
</evidence>
<organism evidence="8 9">
    <name type="scientific">Ammonicoccus fulvus</name>
    <dbReference type="NCBI Taxonomy" id="3138240"/>
    <lineage>
        <taxon>Bacteria</taxon>
        <taxon>Bacillati</taxon>
        <taxon>Actinomycetota</taxon>
        <taxon>Actinomycetes</taxon>
        <taxon>Propionibacteriales</taxon>
        <taxon>Propionibacteriaceae</taxon>
        <taxon>Ammonicoccus</taxon>
    </lineage>
</organism>
<comment type="function">
    <text evidence="6">Toxic component of a toxin-antitoxin (TA) system. An RNase.</text>
</comment>
<evidence type="ECO:0000259" key="7">
    <source>
        <dbReference type="Pfam" id="PF01850"/>
    </source>
</evidence>